<organism evidence="1 2">
    <name type="scientific">Fusarium oxysporum f. sp. cubense (strain race 1)</name>
    <name type="common">Panama disease fungus</name>
    <dbReference type="NCBI Taxonomy" id="1229664"/>
    <lineage>
        <taxon>Eukaryota</taxon>
        <taxon>Fungi</taxon>
        <taxon>Dikarya</taxon>
        <taxon>Ascomycota</taxon>
        <taxon>Pezizomycotina</taxon>
        <taxon>Sordariomycetes</taxon>
        <taxon>Hypocreomycetidae</taxon>
        <taxon>Hypocreales</taxon>
        <taxon>Nectriaceae</taxon>
        <taxon>Fusarium</taxon>
        <taxon>Fusarium oxysporum species complex</taxon>
    </lineage>
</organism>
<reference evidence="2" key="2">
    <citation type="journal article" date="2014" name="PLoS ONE">
        <title>Genome and Transcriptome Analysis of the Fungal Pathogen Fusarium oxysporum f. sp. cubense Causing Banana Vascular Wilt Disease.</title>
        <authorList>
            <person name="Guo L."/>
            <person name="Han L."/>
            <person name="Yang L."/>
            <person name="Zeng H."/>
            <person name="Fan D."/>
            <person name="Zhu Y."/>
            <person name="Feng Y."/>
            <person name="Wang G."/>
            <person name="Peng C."/>
            <person name="Jiang X."/>
            <person name="Zhou D."/>
            <person name="Ni P."/>
            <person name="Liang C."/>
            <person name="Liu L."/>
            <person name="Wang J."/>
            <person name="Mao C."/>
            <person name="Fang X."/>
            <person name="Peng M."/>
            <person name="Huang J."/>
        </authorList>
    </citation>
    <scope>NUCLEOTIDE SEQUENCE [LARGE SCALE GENOMIC DNA]</scope>
    <source>
        <strain evidence="2">race 1</strain>
    </source>
</reference>
<dbReference type="HOGENOM" id="CLU_2277551_0_0_1"/>
<gene>
    <name evidence="1" type="ORF">FOC1_h10017368</name>
</gene>
<accession>N4UE09</accession>
<dbReference type="Proteomes" id="UP000016928">
    <property type="component" value="Unassembled WGS sequence"/>
</dbReference>
<proteinExistence type="predicted"/>
<dbReference type="AlphaFoldDB" id="N4UE09"/>
<evidence type="ECO:0000313" key="2">
    <source>
        <dbReference type="Proteomes" id="UP000016928"/>
    </source>
</evidence>
<dbReference type="EMBL" id="KB730334">
    <property type="protein sequence ID" value="ENH67031.1"/>
    <property type="molecule type" value="Genomic_DNA"/>
</dbReference>
<feature type="non-terminal residue" evidence="1">
    <location>
        <position position="104"/>
    </location>
</feature>
<dbReference type="VEuPathDB" id="FungiDB:FOC1_h10017368"/>
<protein>
    <submittedName>
        <fullName evidence="1">Uncharacterized protein</fullName>
    </submittedName>
</protein>
<evidence type="ECO:0000313" key="1">
    <source>
        <dbReference type="EMBL" id="ENH67031.1"/>
    </source>
</evidence>
<name>N4UE09_FUSC1</name>
<reference evidence="2" key="1">
    <citation type="submission" date="2012-09" db="EMBL/GenBank/DDBJ databases">
        <title>Genome sequencing and comparative transcriptomics of race 1 and race 4 of banana pathogen: Fusarium oxysporum f. sp. cubense.</title>
        <authorList>
            <person name="Fang X."/>
            <person name="Huang J."/>
        </authorList>
    </citation>
    <scope>NUCLEOTIDE SEQUENCE [LARGE SCALE GENOMIC DNA]</scope>
    <source>
        <strain evidence="2">race 1</strain>
    </source>
</reference>
<sequence>MHWGSTDSPEEKDMNAMIPQIEGSRLNTEIYNITSHFPKCTVQDGIQGQRQHNRVGTLILSALTPKDCRWGETLVRLSVGASWAHMDTRVEGLVGQVGDSPRLP</sequence>
<dbReference type="OMA" id="DMNAMIP"/>